<evidence type="ECO:0000313" key="2">
    <source>
        <dbReference type="EMBL" id="PYH70196.1"/>
    </source>
</evidence>
<reference evidence="2" key="1">
    <citation type="submission" date="2016-12" db="EMBL/GenBank/DDBJ databases">
        <title>The genomes of Aspergillus section Nigri reveals drivers in fungal speciation.</title>
        <authorList>
            <consortium name="DOE Joint Genome Institute"/>
            <person name="Vesth T.C."/>
            <person name="Nybo J."/>
            <person name="Theobald S."/>
            <person name="Brandl J."/>
            <person name="Frisvad J.C."/>
            <person name="Nielsen K.F."/>
            <person name="Lyhne E.K."/>
            <person name="Kogle M.E."/>
            <person name="Kuo A."/>
            <person name="Riley R."/>
            <person name="Clum A."/>
            <person name="Nolan M."/>
            <person name="Lipzen A."/>
            <person name="Salamov A."/>
            <person name="Henrissat B."/>
            <person name="Wiebenga A."/>
            <person name="De Vries R.P."/>
            <person name="Grigoriev I.V."/>
            <person name="Mortensen U.H."/>
            <person name="Andersen M.R."/>
            <person name="Baker S.E."/>
        </authorList>
    </citation>
    <scope>NUCLEOTIDE SEQUENCE [LARGE SCALE GENOMIC DNA]</scope>
    <source>
        <strain evidence="2">CBS 113365</strain>
    </source>
</reference>
<dbReference type="Proteomes" id="UP000248405">
    <property type="component" value="Unassembled WGS sequence"/>
</dbReference>
<dbReference type="AlphaFoldDB" id="A0A319BB24"/>
<sequence length="229" mass="25767">MIPHPTFFGVSHSPEDIKPVSCKGYATRLQNHGLESGVDMAIPTNTAPPRYPEAPRCLTFDMGSITPAPQRRMNHHRVQIFTAQEDDTNSSKAIAEYCCRNSTLEHVFTGWERQGASQQYTKLWLEMTPGNYIGDCHLIMDPWGDGYSSMRGKHYLPTYLVLLRIRLTERQPKQQAATTAGKQGTHGATNQPITTSPSLRNRINHKAQSLEGTTTVPYPTNQDTRRKRS</sequence>
<protein>
    <submittedName>
        <fullName evidence="2">Uncharacterized protein</fullName>
    </submittedName>
</protein>
<feature type="compositionally biased region" description="Polar residues" evidence="1">
    <location>
        <begin position="173"/>
        <end position="222"/>
    </location>
</feature>
<evidence type="ECO:0000313" key="3">
    <source>
        <dbReference type="Proteomes" id="UP000248405"/>
    </source>
</evidence>
<organism evidence="2 3">
    <name type="scientific">Aspergillus vadensis (strain CBS 113365 / IMI 142717 / IBT 24658)</name>
    <dbReference type="NCBI Taxonomy" id="1448311"/>
    <lineage>
        <taxon>Eukaryota</taxon>
        <taxon>Fungi</taxon>
        <taxon>Dikarya</taxon>
        <taxon>Ascomycota</taxon>
        <taxon>Pezizomycotina</taxon>
        <taxon>Eurotiomycetes</taxon>
        <taxon>Eurotiomycetidae</taxon>
        <taxon>Eurotiales</taxon>
        <taxon>Aspergillaceae</taxon>
        <taxon>Aspergillus</taxon>
        <taxon>Aspergillus subgen. Circumdati</taxon>
    </lineage>
</organism>
<evidence type="ECO:0000256" key="1">
    <source>
        <dbReference type="SAM" id="MobiDB-lite"/>
    </source>
</evidence>
<gene>
    <name evidence="2" type="ORF">BO88DRAFT_434422</name>
</gene>
<name>A0A319BB24_ASPVC</name>
<dbReference type="EMBL" id="KZ821621">
    <property type="protein sequence ID" value="PYH70196.1"/>
    <property type="molecule type" value="Genomic_DNA"/>
</dbReference>
<dbReference type="OrthoDB" id="10532793at2759"/>
<proteinExistence type="predicted"/>
<dbReference type="RefSeq" id="XP_025563990.1">
    <property type="nucleotide sequence ID" value="XM_025709481.1"/>
</dbReference>
<accession>A0A319BB24</accession>
<dbReference type="GeneID" id="37214073"/>
<keyword evidence="3" id="KW-1185">Reference proteome</keyword>
<feature type="region of interest" description="Disordered" evidence="1">
    <location>
        <begin position="172"/>
        <end position="229"/>
    </location>
</feature>